<evidence type="ECO:0000313" key="3">
    <source>
        <dbReference type="EMBL" id="QJG66887.1"/>
    </source>
</evidence>
<keyword evidence="2 3" id="KW-0808">Transferase</keyword>
<accession>A0A858U613</accession>
<dbReference type="RefSeq" id="WP_169604938.1">
    <property type="nucleotide sequence ID" value="NZ_CP051481.1"/>
</dbReference>
<organism evidence="3 4">
    <name type="scientific">Mycoplasma phocoenae</name>
    <dbReference type="NCBI Taxonomy" id="754517"/>
    <lineage>
        <taxon>Bacteria</taxon>
        <taxon>Bacillati</taxon>
        <taxon>Mycoplasmatota</taxon>
        <taxon>Mollicutes</taxon>
        <taxon>Mycoplasmataceae</taxon>
        <taxon>Mycoplasma</taxon>
    </lineage>
</organism>
<dbReference type="InterPro" id="IPR004398">
    <property type="entry name" value="RNA_MeTrfase_RsmD"/>
</dbReference>
<dbReference type="GO" id="GO:0003676">
    <property type="term" value="F:nucleic acid binding"/>
    <property type="evidence" value="ECO:0007669"/>
    <property type="project" value="InterPro"/>
</dbReference>
<protein>
    <submittedName>
        <fullName evidence="3">16S rRNA (Guanine(966)-N(2))-methyltransferase RsmD</fullName>
        <ecNumber evidence="3">2.1.1.171</ecNumber>
    </submittedName>
</protein>
<dbReference type="Pfam" id="PF03602">
    <property type="entry name" value="Cons_hypoth95"/>
    <property type="match status" value="1"/>
</dbReference>
<dbReference type="KEGG" id="mphe:HGG69_00920"/>
<dbReference type="InterPro" id="IPR002052">
    <property type="entry name" value="DNA_methylase_N6_adenine_CS"/>
</dbReference>
<dbReference type="PANTHER" id="PTHR43542">
    <property type="entry name" value="METHYLTRANSFERASE"/>
    <property type="match status" value="1"/>
</dbReference>
<reference evidence="3 4" key="1">
    <citation type="submission" date="2020-04" db="EMBL/GenBank/DDBJ databases">
        <title>Novel Mycoplasma species detected in Phocoena phocoena (harbor porpoise) from the USA.</title>
        <authorList>
            <person name="Volokhov D.V."/>
        </authorList>
    </citation>
    <scope>NUCLEOTIDE SEQUENCE [LARGE SCALE GENOMIC DNA]</scope>
    <source>
        <strain evidence="3 4">Phocoena C-264-GEN</strain>
    </source>
</reference>
<dbReference type="GO" id="GO:0052913">
    <property type="term" value="F:16S rRNA (guanine(966)-N(2))-methyltransferase activity"/>
    <property type="evidence" value="ECO:0007669"/>
    <property type="project" value="UniProtKB-EC"/>
</dbReference>
<keyword evidence="1 3" id="KW-0489">Methyltransferase</keyword>
<sequence length="182" mass="21082">MLRITSGKYRNIRIEQPDKAITRASSEKLREAVFSSIAFDLENTVFLDLFSGSGAFGFEAISRGCKKAIMVEKNKQAYKIILLNKLKIKDSNISTFNADALSFLFKYKGEPLDFIFIDPPYNQFHLYDECMQQLFLLKLIHKNSVIITESDQLIESINNYTNYKTKKYGISFLQYWNVNISK</sequence>
<name>A0A858U613_9MOLU</name>
<evidence type="ECO:0000256" key="2">
    <source>
        <dbReference type="ARBA" id="ARBA00022679"/>
    </source>
</evidence>
<dbReference type="Proteomes" id="UP000501060">
    <property type="component" value="Chromosome"/>
</dbReference>
<gene>
    <name evidence="3" type="primary">rsmD</name>
    <name evidence="3" type="ORF">HGG69_00920</name>
</gene>
<dbReference type="InterPro" id="IPR029063">
    <property type="entry name" value="SAM-dependent_MTases_sf"/>
</dbReference>
<dbReference type="SUPFAM" id="SSF53335">
    <property type="entry name" value="S-adenosyl-L-methionine-dependent methyltransferases"/>
    <property type="match status" value="1"/>
</dbReference>
<keyword evidence="4" id="KW-1185">Reference proteome</keyword>
<dbReference type="NCBIfam" id="TIGR00095">
    <property type="entry name" value="16S rRNA (guanine(966)-N(2))-methyltransferase RsmD"/>
    <property type="match status" value="1"/>
</dbReference>
<dbReference type="EC" id="2.1.1.171" evidence="3"/>
<evidence type="ECO:0000256" key="1">
    <source>
        <dbReference type="ARBA" id="ARBA00022603"/>
    </source>
</evidence>
<dbReference type="AlphaFoldDB" id="A0A858U613"/>
<dbReference type="EMBL" id="CP051481">
    <property type="protein sequence ID" value="QJG66887.1"/>
    <property type="molecule type" value="Genomic_DNA"/>
</dbReference>
<dbReference type="PANTHER" id="PTHR43542:SF1">
    <property type="entry name" value="METHYLTRANSFERASE"/>
    <property type="match status" value="1"/>
</dbReference>
<dbReference type="CDD" id="cd02440">
    <property type="entry name" value="AdoMet_MTases"/>
    <property type="match status" value="1"/>
</dbReference>
<proteinExistence type="predicted"/>
<evidence type="ECO:0000313" key="4">
    <source>
        <dbReference type="Proteomes" id="UP000501060"/>
    </source>
</evidence>
<dbReference type="PIRSF" id="PIRSF004553">
    <property type="entry name" value="CHP00095"/>
    <property type="match status" value="1"/>
</dbReference>
<dbReference type="Gene3D" id="3.40.50.150">
    <property type="entry name" value="Vaccinia Virus protein VP39"/>
    <property type="match status" value="1"/>
</dbReference>
<dbReference type="PROSITE" id="PS00092">
    <property type="entry name" value="N6_MTASE"/>
    <property type="match status" value="1"/>
</dbReference>